<evidence type="ECO:0000256" key="1">
    <source>
        <dbReference type="SAM" id="Phobius"/>
    </source>
</evidence>
<gene>
    <name evidence="3" type="ORF">FYJ50_05420</name>
</gene>
<evidence type="ECO:0000313" key="4">
    <source>
        <dbReference type="Proteomes" id="UP000470082"/>
    </source>
</evidence>
<comment type="caution">
    <text evidence="3">The sequence shown here is derived from an EMBL/GenBank/DDBJ whole genome shotgun (WGS) entry which is preliminary data.</text>
</comment>
<dbReference type="RefSeq" id="WP_154460075.1">
    <property type="nucleotide sequence ID" value="NZ_VUMM01000008.1"/>
</dbReference>
<dbReference type="InterPro" id="IPR027383">
    <property type="entry name" value="Znf_put"/>
</dbReference>
<organism evidence="3 4">
    <name type="scientific">Floccifex porci</name>
    <dbReference type="NCBI Taxonomy" id="2606629"/>
    <lineage>
        <taxon>Bacteria</taxon>
        <taxon>Bacillati</taxon>
        <taxon>Bacillota</taxon>
        <taxon>Erysipelotrichia</taxon>
        <taxon>Erysipelotrichales</taxon>
        <taxon>Erysipelotrichaceae</taxon>
        <taxon>Floccifex</taxon>
    </lineage>
</organism>
<keyword evidence="4" id="KW-1185">Reference proteome</keyword>
<dbReference type="EMBL" id="VUMM01000008">
    <property type="protein sequence ID" value="MSS01540.1"/>
    <property type="molecule type" value="Genomic_DNA"/>
</dbReference>
<dbReference type="Proteomes" id="UP000470082">
    <property type="component" value="Unassembled WGS sequence"/>
</dbReference>
<sequence>MKYPCSIIQDLLPLYVDEICSEESKKIVEDHLSQCSICKEIYDSMCNLKQEDIHDYHESQRIKSLKQVKKKILYKQILIGLSSIVLLFVLGFGIMTGLKNEIEIVNPDNCVSVSMINGSLTTRLQGSRIYEATIKRVSISSKDYLFFFVKNSQWDALTTNEEIYSELILCPEDKNADEIDEVYYFAGDYEGIESMNEIDLQKIIQNSKLLWKK</sequence>
<dbReference type="AlphaFoldDB" id="A0A7X2N2Z7"/>
<feature type="domain" description="Putative zinc-finger" evidence="2">
    <location>
        <begin position="5"/>
        <end position="38"/>
    </location>
</feature>
<proteinExistence type="predicted"/>
<feature type="transmembrane region" description="Helical" evidence="1">
    <location>
        <begin position="72"/>
        <end position="95"/>
    </location>
</feature>
<protein>
    <recommendedName>
        <fullName evidence="2">Putative zinc-finger domain-containing protein</fullName>
    </recommendedName>
</protein>
<name>A0A7X2N2Z7_9FIRM</name>
<evidence type="ECO:0000259" key="2">
    <source>
        <dbReference type="Pfam" id="PF13490"/>
    </source>
</evidence>
<keyword evidence="1" id="KW-1133">Transmembrane helix</keyword>
<accession>A0A7X2N2Z7</accession>
<keyword evidence="1" id="KW-0472">Membrane</keyword>
<evidence type="ECO:0000313" key="3">
    <source>
        <dbReference type="EMBL" id="MSS01540.1"/>
    </source>
</evidence>
<reference evidence="3 4" key="1">
    <citation type="submission" date="2019-08" db="EMBL/GenBank/DDBJ databases">
        <title>In-depth cultivation of the pig gut microbiome towards novel bacterial diversity and tailored functional studies.</title>
        <authorList>
            <person name="Wylensek D."/>
            <person name="Hitch T.C.A."/>
            <person name="Clavel T."/>
        </authorList>
    </citation>
    <scope>NUCLEOTIDE SEQUENCE [LARGE SCALE GENOMIC DNA]</scope>
    <source>
        <strain evidence="3 4">LKV-178-WT-2G</strain>
    </source>
</reference>
<dbReference type="Pfam" id="PF13490">
    <property type="entry name" value="zf-HC2"/>
    <property type="match status" value="1"/>
</dbReference>
<keyword evidence="1" id="KW-0812">Transmembrane</keyword>